<name>A0A2P2QDM7_RHIMU</name>
<proteinExistence type="predicted"/>
<protein>
    <submittedName>
        <fullName evidence="1">Uncharacterized protein</fullName>
    </submittedName>
</protein>
<dbReference type="AlphaFoldDB" id="A0A2P2QDM7"/>
<organism evidence="1">
    <name type="scientific">Rhizophora mucronata</name>
    <name type="common">Asiatic mangrove</name>
    <dbReference type="NCBI Taxonomy" id="61149"/>
    <lineage>
        <taxon>Eukaryota</taxon>
        <taxon>Viridiplantae</taxon>
        <taxon>Streptophyta</taxon>
        <taxon>Embryophyta</taxon>
        <taxon>Tracheophyta</taxon>
        <taxon>Spermatophyta</taxon>
        <taxon>Magnoliopsida</taxon>
        <taxon>eudicotyledons</taxon>
        <taxon>Gunneridae</taxon>
        <taxon>Pentapetalae</taxon>
        <taxon>rosids</taxon>
        <taxon>fabids</taxon>
        <taxon>Malpighiales</taxon>
        <taxon>Rhizophoraceae</taxon>
        <taxon>Rhizophora</taxon>
    </lineage>
</organism>
<accession>A0A2P2QDM7</accession>
<sequence>MVNPKVKRLFLKFPEHQAERGSLHFLRLHIGYRRLSYLNQLLTIQFHLVSSNWP</sequence>
<dbReference type="EMBL" id="GGEC01084607">
    <property type="protein sequence ID" value="MBX65091.1"/>
    <property type="molecule type" value="Transcribed_RNA"/>
</dbReference>
<reference evidence="1" key="1">
    <citation type="submission" date="2018-02" db="EMBL/GenBank/DDBJ databases">
        <title>Rhizophora mucronata_Transcriptome.</title>
        <authorList>
            <person name="Meera S.P."/>
            <person name="Sreeshan A."/>
            <person name="Augustine A."/>
        </authorList>
    </citation>
    <scope>NUCLEOTIDE SEQUENCE</scope>
    <source>
        <tissue evidence="1">Leaf</tissue>
    </source>
</reference>
<evidence type="ECO:0000313" key="1">
    <source>
        <dbReference type="EMBL" id="MBX65091.1"/>
    </source>
</evidence>